<reference evidence="7 8" key="1">
    <citation type="submission" date="2016-10" db="EMBL/GenBank/DDBJ databases">
        <authorList>
            <person name="de Groot N.N."/>
        </authorList>
    </citation>
    <scope>NUCLEOTIDE SEQUENCE [LARGE SCALE GENOMIC DNA]</scope>
    <source>
        <strain evidence="7 8">DSM 45514</strain>
    </source>
</reference>
<dbReference type="InterPro" id="IPR033949">
    <property type="entry name" value="CobQ_GATase1"/>
</dbReference>
<evidence type="ECO:0000256" key="3">
    <source>
        <dbReference type="ARBA" id="ARBA00022962"/>
    </source>
</evidence>
<dbReference type="SUPFAM" id="SSF52540">
    <property type="entry name" value="P-loop containing nucleoside triphosphate hydrolases"/>
    <property type="match status" value="1"/>
</dbReference>
<comment type="similarity">
    <text evidence="4">Belongs to the CobB/CobQ family. CobQ subfamily.</text>
</comment>
<keyword evidence="8" id="KW-1185">Reference proteome</keyword>
<accession>A0A1G6IW01</accession>
<dbReference type="Pfam" id="PF01656">
    <property type="entry name" value="CbiA"/>
    <property type="match status" value="1"/>
</dbReference>
<evidence type="ECO:0000256" key="1">
    <source>
        <dbReference type="ARBA" id="ARBA00004953"/>
    </source>
</evidence>
<dbReference type="Pfam" id="PF07685">
    <property type="entry name" value="GATase_3"/>
    <property type="match status" value="1"/>
</dbReference>
<keyword evidence="3 4" id="KW-0315">Glutamine amidotransferase</keyword>
<organism evidence="7 8">
    <name type="scientific">Melghirimyces thermohalophilus</name>
    <dbReference type="NCBI Taxonomy" id="1236220"/>
    <lineage>
        <taxon>Bacteria</taxon>
        <taxon>Bacillati</taxon>
        <taxon>Bacillota</taxon>
        <taxon>Bacilli</taxon>
        <taxon>Bacillales</taxon>
        <taxon>Thermoactinomycetaceae</taxon>
        <taxon>Melghirimyces</taxon>
    </lineage>
</organism>
<evidence type="ECO:0000256" key="2">
    <source>
        <dbReference type="ARBA" id="ARBA00022573"/>
    </source>
</evidence>
<dbReference type="EMBL" id="FMZA01000003">
    <property type="protein sequence ID" value="SDC10669.1"/>
    <property type="molecule type" value="Genomic_DNA"/>
</dbReference>
<evidence type="ECO:0000313" key="8">
    <source>
        <dbReference type="Proteomes" id="UP000199387"/>
    </source>
</evidence>
<dbReference type="HAMAP" id="MF_00028">
    <property type="entry name" value="CobQ"/>
    <property type="match status" value="1"/>
</dbReference>
<dbReference type="Proteomes" id="UP000199387">
    <property type="component" value="Unassembled WGS sequence"/>
</dbReference>
<dbReference type="InterPro" id="IPR027417">
    <property type="entry name" value="P-loop_NTPase"/>
</dbReference>
<dbReference type="NCBIfam" id="NF001989">
    <property type="entry name" value="PRK00784.1"/>
    <property type="match status" value="1"/>
</dbReference>
<dbReference type="Gene3D" id="3.40.50.300">
    <property type="entry name" value="P-loop containing nucleotide triphosphate hydrolases"/>
    <property type="match status" value="1"/>
</dbReference>
<dbReference type="InterPro" id="IPR004459">
    <property type="entry name" value="CobQ_synth"/>
</dbReference>
<dbReference type="GO" id="GO:0003824">
    <property type="term" value="F:catalytic activity"/>
    <property type="evidence" value="ECO:0007669"/>
    <property type="project" value="InterPro"/>
</dbReference>
<dbReference type="GO" id="GO:0015420">
    <property type="term" value="F:ABC-type vitamin B12 transporter activity"/>
    <property type="evidence" value="ECO:0007669"/>
    <property type="project" value="UniProtKB-UniRule"/>
</dbReference>
<dbReference type="UniPathway" id="UPA00148"/>
<feature type="domain" description="CobQ/CobB/MinD/ParA nucleotide binding" evidence="5">
    <location>
        <begin position="6"/>
        <end position="232"/>
    </location>
</feature>
<dbReference type="GO" id="GO:0009236">
    <property type="term" value="P:cobalamin biosynthetic process"/>
    <property type="evidence" value="ECO:0007669"/>
    <property type="project" value="UniProtKB-UniRule"/>
</dbReference>
<dbReference type="CDD" id="cd01750">
    <property type="entry name" value="GATase1_CobQ"/>
    <property type="match status" value="1"/>
</dbReference>
<dbReference type="PROSITE" id="PS51274">
    <property type="entry name" value="GATASE_COBBQ"/>
    <property type="match status" value="1"/>
</dbReference>
<feature type="active site" evidence="4">
    <location>
        <position position="446"/>
    </location>
</feature>
<evidence type="ECO:0000259" key="5">
    <source>
        <dbReference type="Pfam" id="PF01656"/>
    </source>
</evidence>
<evidence type="ECO:0000313" key="7">
    <source>
        <dbReference type="EMBL" id="SDC10669.1"/>
    </source>
</evidence>
<feature type="domain" description="CobB/CobQ-like glutamine amidotransferase" evidence="6">
    <location>
        <begin position="255"/>
        <end position="454"/>
    </location>
</feature>
<keyword evidence="2 4" id="KW-0169">Cobalamin biosynthesis</keyword>
<gene>
    <name evidence="4" type="primary">cobQ</name>
    <name evidence="7" type="ORF">SAMN04488112_10372</name>
</gene>
<comment type="pathway">
    <text evidence="1 4">Cofactor biosynthesis; adenosylcobalamin biosynthesis.</text>
</comment>
<dbReference type="STRING" id="1236220.SAMN04488112_10372"/>
<dbReference type="CDD" id="cd05389">
    <property type="entry name" value="CobQ_N"/>
    <property type="match status" value="1"/>
</dbReference>
<comment type="function">
    <text evidence="4">Catalyzes amidations at positions B, D, E, and G on adenosylcobyrinic A,C-diamide. NH(2) groups are provided by glutamine, and one molecule of ATP is hydrogenolyzed for each amidation.</text>
</comment>
<dbReference type="PANTHER" id="PTHR21343">
    <property type="entry name" value="DETHIOBIOTIN SYNTHETASE"/>
    <property type="match status" value="1"/>
</dbReference>
<dbReference type="NCBIfam" id="TIGR00313">
    <property type="entry name" value="cobQ"/>
    <property type="match status" value="1"/>
</dbReference>
<dbReference type="InterPro" id="IPR002586">
    <property type="entry name" value="CobQ/CobB/MinD/ParA_Nub-bd_dom"/>
</dbReference>
<feature type="active site" description="Nucleophile" evidence="4">
    <location>
        <position position="334"/>
    </location>
</feature>
<sequence length="525" mass="59109">MEKRLMLQGTGSDVGKSVLATAFCRLFRREGWSVVPFKSQNMALNSYVTRDGKEIGRAQGVQAEACGVEATADMNPILIKPSGESRSQIVLRGRSHEEMDARSYREDFHQEAWSIILDSCRRLQQQAEVMVIEGAGSPVEINLKDREMVNMSLAKRLDAPVLLVADIDRGGVFAQIVGTMELLEPEEKQRVIGFLINKFRGDPSLLEPGLCWLEKRTGKPVLGVIPFLPDIDIEAEDSVTLGSRRQPESGKDRIRIAVIRHPHISNFTDLDALEGEPDVELVYVNRTEHLGSPDAIILPGSKNTLADWLYWVEKKLPEAIRNQMAKGARLVGICGGFQMMGQQMRDPEGVESEHEEAEGLGVFPLVTRFSSEKRTLRVKGRVAVRHSAWKRLFGTTVKGYEIHMGNSRILAPEEGEPLLRVTADGEAEREEGRITADGRHWGTYLHGIFDNDAFRRDWLDDIRREKGWSPVEKTTSFRDRREAAFDRLADHVRDHVDLKRLYQYLGWCSGTSHSTRPYPGADGIQ</sequence>
<dbReference type="InterPro" id="IPR047045">
    <property type="entry name" value="CobQ_N"/>
</dbReference>
<dbReference type="AlphaFoldDB" id="A0A1G6IW01"/>
<name>A0A1G6IW01_9BACL</name>
<dbReference type="RefSeq" id="WP_091566460.1">
    <property type="nucleotide sequence ID" value="NZ_FMZA01000003.1"/>
</dbReference>
<dbReference type="SUPFAM" id="SSF52317">
    <property type="entry name" value="Class I glutamine amidotransferase-like"/>
    <property type="match status" value="1"/>
</dbReference>
<evidence type="ECO:0000256" key="4">
    <source>
        <dbReference type="HAMAP-Rule" id="MF_00028"/>
    </source>
</evidence>
<dbReference type="PANTHER" id="PTHR21343:SF1">
    <property type="entry name" value="COBYRIC ACID SYNTHASE"/>
    <property type="match status" value="1"/>
</dbReference>
<proteinExistence type="inferred from homology"/>
<dbReference type="OrthoDB" id="9808302at2"/>
<dbReference type="Gene3D" id="3.40.50.880">
    <property type="match status" value="1"/>
</dbReference>
<dbReference type="InterPro" id="IPR011698">
    <property type="entry name" value="GATase_3"/>
</dbReference>
<dbReference type="InterPro" id="IPR029062">
    <property type="entry name" value="Class_I_gatase-like"/>
</dbReference>
<protein>
    <recommendedName>
        <fullName evidence="4">Cobyric acid synthase</fullName>
    </recommendedName>
</protein>
<evidence type="ECO:0000259" key="6">
    <source>
        <dbReference type="Pfam" id="PF07685"/>
    </source>
</evidence>